<name>A0A1S3U0C8_VIGRR</name>
<evidence type="ECO:0000313" key="4">
    <source>
        <dbReference type="RefSeq" id="XP_022636055.1"/>
    </source>
</evidence>
<accession>A0A1S3U0C8</accession>
<evidence type="ECO:0000313" key="5">
    <source>
        <dbReference type="RefSeq" id="XP_022636056.1"/>
    </source>
</evidence>
<dbReference type="RefSeq" id="XP_022636055.1">
    <property type="nucleotide sequence ID" value="XM_022780334.1"/>
</dbReference>
<dbReference type="RefSeq" id="XP_022636056.1">
    <property type="nucleotide sequence ID" value="XM_022780335.1"/>
</dbReference>
<protein>
    <submittedName>
        <fullName evidence="3 4">F-box/LRR-repeat protein At4g14103-like</fullName>
    </submittedName>
</protein>
<dbReference type="InterPro" id="IPR001810">
    <property type="entry name" value="F-box_dom"/>
</dbReference>
<dbReference type="Pfam" id="PF00646">
    <property type="entry name" value="F-box"/>
    <property type="match status" value="1"/>
</dbReference>
<dbReference type="STRING" id="3916.A0A1S3U0C8"/>
<keyword evidence="2" id="KW-1185">Reference proteome</keyword>
<evidence type="ECO:0000313" key="2">
    <source>
        <dbReference type="Proteomes" id="UP000087766"/>
    </source>
</evidence>
<dbReference type="AlphaFoldDB" id="A0A1S3U0C8"/>
<dbReference type="InterPro" id="IPR036047">
    <property type="entry name" value="F-box-like_dom_sf"/>
</dbReference>
<dbReference type="RefSeq" id="XP_014499473.1">
    <property type="nucleotide sequence ID" value="XM_014643987.2"/>
</dbReference>
<dbReference type="OrthoDB" id="1427045at2759"/>
<dbReference type="SUPFAM" id="SSF81383">
    <property type="entry name" value="F-box domain"/>
    <property type="match status" value="1"/>
</dbReference>
<dbReference type="SUPFAM" id="SSF52047">
    <property type="entry name" value="RNI-like"/>
    <property type="match status" value="1"/>
</dbReference>
<reference evidence="2" key="1">
    <citation type="journal article" date="2014" name="Nat. Commun.">
        <title>Genome sequence of mungbean and insights into evolution within Vigna species.</title>
        <authorList>
            <person name="Kang Y.J."/>
            <person name="Kim S.K."/>
            <person name="Kim M.Y."/>
            <person name="Lestari P."/>
            <person name="Kim K.H."/>
            <person name="Ha B.K."/>
            <person name="Jun T.H."/>
            <person name="Hwang W.J."/>
            <person name="Lee T."/>
            <person name="Lee J."/>
            <person name="Shim S."/>
            <person name="Yoon M.Y."/>
            <person name="Jang Y.E."/>
            <person name="Han K.S."/>
            <person name="Taeprayoon P."/>
            <person name="Yoon N."/>
            <person name="Somta P."/>
            <person name="Tanya P."/>
            <person name="Kim K.S."/>
            <person name="Gwag J.G."/>
            <person name="Moon J.K."/>
            <person name="Lee Y.H."/>
            <person name="Park B.S."/>
            <person name="Bombarely A."/>
            <person name="Doyle J.J."/>
            <person name="Jackson S.A."/>
            <person name="Schafleitner R."/>
            <person name="Srinives P."/>
            <person name="Varshney R.K."/>
            <person name="Lee S.H."/>
        </authorList>
    </citation>
    <scope>NUCLEOTIDE SEQUENCE [LARGE SCALE GENOMIC DNA]</scope>
    <source>
        <strain evidence="2">cv. VC1973A</strain>
    </source>
</reference>
<dbReference type="InterPro" id="IPR032675">
    <property type="entry name" value="LRR_dom_sf"/>
</dbReference>
<dbReference type="PANTHER" id="PTHR31293:SF16">
    <property type="entry name" value="RNI-LIKE SUPERFAMILY PROTEIN"/>
    <property type="match status" value="1"/>
</dbReference>
<feature type="domain" description="F-box" evidence="1">
    <location>
        <begin position="5"/>
        <end position="44"/>
    </location>
</feature>
<dbReference type="Gene3D" id="3.80.10.10">
    <property type="entry name" value="Ribonuclease Inhibitor"/>
    <property type="match status" value="1"/>
</dbReference>
<evidence type="ECO:0000259" key="1">
    <source>
        <dbReference type="Pfam" id="PF00646"/>
    </source>
</evidence>
<gene>
    <name evidence="3 4 5" type="primary">LOC106760566</name>
</gene>
<evidence type="ECO:0000313" key="3">
    <source>
        <dbReference type="RefSeq" id="XP_014499473.1"/>
    </source>
</evidence>
<dbReference type="InterPro" id="IPR055294">
    <property type="entry name" value="FBL60-like"/>
</dbReference>
<dbReference type="Proteomes" id="UP000087766">
    <property type="component" value="Chromosome 5"/>
</dbReference>
<organism evidence="2 3">
    <name type="scientific">Vigna radiata var. radiata</name>
    <name type="common">Mung bean</name>
    <name type="synonym">Phaseolus aureus</name>
    <dbReference type="NCBI Taxonomy" id="3916"/>
    <lineage>
        <taxon>Eukaryota</taxon>
        <taxon>Viridiplantae</taxon>
        <taxon>Streptophyta</taxon>
        <taxon>Embryophyta</taxon>
        <taxon>Tracheophyta</taxon>
        <taxon>Spermatophyta</taxon>
        <taxon>Magnoliopsida</taxon>
        <taxon>eudicotyledons</taxon>
        <taxon>Gunneridae</taxon>
        <taxon>Pentapetalae</taxon>
        <taxon>rosids</taxon>
        <taxon>fabids</taxon>
        <taxon>Fabales</taxon>
        <taxon>Fabaceae</taxon>
        <taxon>Papilionoideae</taxon>
        <taxon>50 kb inversion clade</taxon>
        <taxon>NPAAA clade</taxon>
        <taxon>indigoferoid/millettioid clade</taxon>
        <taxon>Phaseoleae</taxon>
        <taxon>Vigna</taxon>
    </lineage>
</organism>
<dbReference type="GeneID" id="106760566"/>
<dbReference type="PANTHER" id="PTHR31293">
    <property type="entry name" value="RNI-LIKE SUPERFAMILY PROTEIN"/>
    <property type="match status" value="1"/>
</dbReference>
<proteinExistence type="predicted"/>
<reference evidence="3 4" key="2">
    <citation type="submission" date="2025-04" db="UniProtKB">
        <authorList>
            <consortium name="RefSeq"/>
        </authorList>
    </citation>
    <scope>IDENTIFICATION</scope>
    <source>
        <tissue evidence="3 4">Leaf</tissue>
    </source>
</reference>
<dbReference type="KEGG" id="vra:106760566"/>
<sequence length="203" mass="23392">MTDLISSLLDEIICYILSFVPSQQVVATSVLSKRWNILWPSVPSFDFDIFTEDFWSLNDEKTYNTFYSSVASFLVRRGDQPLHRFRLRSDIFFDDSKLFNKWIMDAVSGSGRLQHLDLFLSPRIVVPSVLFSCKTLVVLKLEYIRVESISLVDLPLIKVLHLNYIFFLVGVDLSQLLTGSPYLEVLKVMSTKFLPKEPTSPRV</sequence>